<gene>
    <name evidence="3" type="ORF">NU09_2648</name>
</gene>
<dbReference type="RefSeq" id="WP_129751744.1">
    <property type="nucleotide sequence ID" value="NZ_JUIW01000009.1"/>
</dbReference>
<proteinExistence type="predicted"/>
<protein>
    <submittedName>
        <fullName evidence="3">Peptidase</fullName>
    </submittedName>
</protein>
<dbReference type="InterPro" id="IPR029058">
    <property type="entry name" value="AB_hydrolase_fold"/>
</dbReference>
<dbReference type="InterPro" id="IPR001375">
    <property type="entry name" value="Peptidase_S9_cat"/>
</dbReference>
<comment type="caution">
    <text evidence="3">The sequence shown here is derived from an EMBL/GenBank/DDBJ whole genome shotgun (WGS) entry which is preliminary data.</text>
</comment>
<dbReference type="Gene3D" id="3.40.50.1820">
    <property type="entry name" value="alpha/beta hydrolase"/>
    <property type="match status" value="1"/>
</dbReference>
<dbReference type="EMBL" id="JUIW01000009">
    <property type="protein sequence ID" value="RYJ41723.1"/>
    <property type="molecule type" value="Genomic_DNA"/>
</dbReference>
<accession>A0A444W7G1</accession>
<reference evidence="3 4" key="1">
    <citation type="submission" date="2014-12" db="EMBL/GenBank/DDBJ databases">
        <title>Genome sequence of Flavobacterium beibuense RSKm HC5.</title>
        <authorList>
            <person name="Kim J.F."/>
            <person name="Song J.Y."/>
            <person name="Kwak M.-J."/>
            <person name="Lee S.-W."/>
        </authorList>
    </citation>
    <scope>NUCLEOTIDE SEQUENCE [LARGE SCALE GENOMIC DNA]</scope>
    <source>
        <strain evidence="3 4">RSKm HC5</strain>
    </source>
</reference>
<keyword evidence="4" id="KW-1185">Reference proteome</keyword>
<evidence type="ECO:0000256" key="1">
    <source>
        <dbReference type="ARBA" id="ARBA00022801"/>
    </source>
</evidence>
<dbReference type="PANTHER" id="PTHR42776">
    <property type="entry name" value="SERINE PEPTIDASE S9 FAMILY MEMBER"/>
    <property type="match status" value="1"/>
</dbReference>
<dbReference type="SUPFAM" id="SSF53474">
    <property type="entry name" value="alpha/beta-Hydrolases"/>
    <property type="match status" value="1"/>
</dbReference>
<evidence type="ECO:0000313" key="3">
    <source>
        <dbReference type="EMBL" id="RYJ41723.1"/>
    </source>
</evidence>
<sequence length="304" mass="34359">MVKKFSTVILLFLGVVVFAQNQPKLLLKKELQTTPAKISYKDSIEVYSITYASDNLKVNGYLVQPKTQGPHPVIIFNRGGNRDFGELILPYVYRFLGLLAKEGYVVIASQYRGNGGSEGTEEFGGSDVDDVVNLIDVLAEIKEADTTRIGMYGWSRGGMMTLRALTETNKIKAAVVGGALSDMRAGLERPEIEKVYSELIPNYTNNKEAELTKRSAIEWVDKLPTNVPLLMLHGNADWRVKCEQSLKLAIEFEKYRIPYRLVIFEGSDHGINENKSEVNKMVLNWFDRFLKNNEPLPDMKYHGR</sequence>
<feature type="domain" description="Peptidase S9 prolyl oligopeptidase catalytic" evidence="2">
    <location>
        <begin position="98"/>
        <end position="292"/>
    </location>
</feature>
<dbReference type="Pfam" id="PF00326">
    <property type="entry name" value="Peptidase_S9"/>
    <property type="match status" value="1"/>
</dbReference>
<dbReference type="GO" id="GO:0006508">
    <property type="term" value="P:proteolysis"/>
    <property type="evidence" value="ECO:0007669"/>
    <property type="project" value="InterPro"/>
</dbReference>
<dbReference type="PANTHER" id="PTHR42776:SF27">
    <property type="entry name" value="DIPEPTIDYL PEPTIDASE FAMILY MEMBER 6"/>
    <property type="match status" value="1"/>
</dbReference>
<dbReference type="Proteomes" id="UP000289775">
    <property type="component" value="Unassembled WGS sequence"/>
</dbReference>
<dbReference type="OrthoDB" id="9812921at2"/>
<evidence type="ECO:0000259" key="2">
    <source>
        <dbReference type="Pfam" id="PF00326"/>
    </source>
</evidence>
<dbReference type="AlphaFoldDB" id="A0A444W7G1"/>
<keyword evidence="1" id="KW-0378">Hydrolase</keyword>
<organism evidence="3 4">
    <name type="scientific">Flavobacterium beibuense</name>
    <dbReference type="NCBI Taxonomy" id="657326"/>
    <lineage>
        <taxon>Bacteria</taxon>
        <taxon>Pseudomonadati</taxon>
        <taxon>Bacteroidota</taxon>
        <taxon>Flavobacteriia</taxon>
        <taxon>Flavobacteriales</taxon>
        <taxon>Flavobacteriaceae</taxon>
        <taxon>Flavobacterium</taxon>
    </lineage>
</organism>
<evidence type="ECO:0000313" key="4">
    <source>
        <dbReference type="Proteomes" id="UP000289775"/>
    </source>
</evidence>
<dbReference type="GO" id="GO:0004252">
    <property type="term" value="F:serine-type endopeptidase activity"/>
    <property type="evidence" value="ECO:0007669"/>
    <property type="project" value="TreeGrafter"/>
</dbReference>
<name>A0A444W7G1_9FLAO</name>